<comment type="function">
    <text evidence="1">E3 ubiquitin-protein ligase. Component of the ribosome quality control complex (RQC), a ribosome-associated complex that mediates ubiquitination and extraction of incompletely synthesized nascent chains for proteasomal degradation.</text>
</comment>
<dbReference type="GO" id="GO:0005829">
    <property type="term" value="C:cytosol"/>
    <property type="evidence" value="ECO:0007669"/>
    <property type="project" value="UniProtKB-UniRule"/>
</dbReference>
<reference evidence="3" key="1">
    <citation type="submission" date="2023-03" db="EMBL/GenBank/DDBJ databases">
        <authorList>
            <person name="Steffen K."/>
            <person name="Cardenas P."/>
        </authorList>
    </citation>
    <scope>NUCLEOTIDE SEQUENCE</scope>
</reference>
<protein>
    <recommendedName>
        <fullName evidence="1">E3 ubiquitin-protein ligase listerin</fullName>
        <ecNumber evidence="1">2.3.2.27</ecNumber>
    </recommendedName>
    <alternativeName>
        <fullName evidence="1">RING-type E3 ubiquitin transferase listerin</fullName>
    </alternativeName>
</protein>
<evidence type="ECO:0000256" key="1">
    <source>
        <dbReference type="RuleBase" id="RU367090"/>
    </source>
</evidence>
<gene>
    <name evidence="3" type="ORF">GBAR_LOCUS29305</name>
</gene>
<dbReference type="GO" id="GO:0061630">
    <property type="term" value="F:ubiquitin protein ligase activity"/>
    <property type="evidence" value="ECO:0007669"/>
    <property type="project" value="UniProtKB-UniRule"/>
</dbReference>
<keyword evidence="1" id="KW-0862">Zinc</keyword>
<organism evidence="3 4">
    <name type="scientific">Geodia barretti</name>
    <name type="common">Barrett's horny sponge</name>
    <dbReference type="NCBI Taxonomy" id="519541"/>
    <lineage>
        <taxon>Eukaryota</taxon>
        <taxon>Metazoa</taxon>
        <taxon>Porifera</taxon>
        <taxon>Demospongiae</taxon>
        <taxon>Heteroscleromorpha</taxon>
        <taxon>Tetractinellida</taxon>
        <taxon>Astrophorina</taxon>
        <taxon>Geodiidae</taxon>
        <taxon>Geodia</taxon>
    </lineage>
</organism>
<dbReference type="Proteomes" id="UP001174909">
    <property type="component" value="Unassembled WGS sequence"/>
</dbReference>
<name>A0AA35XDM4_GEOBA</name>
<dbReference type="GO" id="GO:0008270">
    <property type="term" value="F:zinc ion binding"/>
    <property type="evidence" value="ECO:0007669"/>
    <property type="project" value="UniProtKB-KW"/>
</dbReference>
<dbReference type="PANTHER" id="PTHR12389">
    <property type="entry name" value="ZINC FINGER PROTEIN 294"/>
    <property type="match status" value="1"/>
</dbReference>
<dbReference type="Pfam" id="PF22958">
    <property type="entry name" value="Ltn1_1st"/>
    <property type="match status" value="1"/>
</dbReference>
<accession>A0AA35XDM4</accession>
<comment type="catalytic activity">
    <reaction evidence="1">
        <text>S-ubiquitinyl-[E2 ubiquitin-conjugating enzyme]-L-cysteine + [acceptor protein]-L-lysine = [E2 ubiquitin-conjugating enzyme]-L-cysteine + N(6)-ubiquitinyl-[acceptor protein]-L-lysine.</text>
        <dbReference type="EC" id="2.3.2.27"/>
    </reaction>
</comment>
<evidence type="ECO:0000259" key="2">
    <source>
        <dbReference type="Pfam" id="PF22958"/>
    </source>
</evidence>
<comment type="pathway">
    <text evidence="1">Protein modification; protein ubiquitination.</text>
</comment>
<keyword evidence="1" id="KW-0833">Ubl conjugation pathway</keyword>
<evidence type="ECO:0000313" key="3">
    <source>
        <dbReference type="EMBL" id="CAI8053589.1"/>
    </source>
</evidence>
<comment type="subunit">
    <text evidence="1">Component of the ribosome quality control complex (RQC).</text>
</comment>
<keyword evidence="1" id="KW-0808">Transferase</keyword>
<sequence>MPKKGKKGVEQRVKGNVKAASSGRMADLLGGEMTAGVIGFEAVSRGLEREGGVVAEVSHGAGARFQVVMKQLGKRDTTTKIKALNEFSSLCDEEPAEAVVAVLNIWNLMYNKLSTDNDNRVREVSHRAMQSCVGKVKSAMGPHLRSILGPWLAGMCDPVVAADERLQRYERVVTMCLNGLSLALSRLQTQFLAERRGDWENLLAEKRALETRPPQ</sequence>
<evidence type="ECO:0000313" key="4">
    <source>
        <dbReference type="Proteomes" id="UP001174909"/>
    </source>
</evidence>
<dbReference type="GO" id="GO:0043023">
    <property type="term" value="F:ribosomal large subunit binding"/>
    <property type="evidence" value="ECO:0007669"/>
    <property type="project" value="TreeGrafter"/>
</dbReference>
<comment type="similarity">
    <text evidence="1">Belongs to the LTN1 family.</text>
</comment>
<dbReference type="GO" id="GO:1990116">
    <property type="term" value="P:ribosome-associated ubiquitin-dependent protein catabolic process"/>
    <property type="evidence" value="ECO:0007669"/>
    <property type="project" value="UniProtKB-UniRule"/>
</dbReference>
<comment type="caution">
    <text evidence="3">The sequence shown here is derived from an EMBL/GenBank/DDBJ whole genome shotgun (WGS) entry which is preliminary data.</text>
</comment>
<proteinExistence type="inferred from homology"/>
<dbReference type="PANTHER" id="PTHR12389:SF0">
    <property type="entry name" value="E3 UBIQUITIN-PROTEIN LIGASE LISTERIN"/>
    <property type="match status" value="1"/>
</dbReference>
<dbReference type="GO" id="GO:0072344">
    <property type="term" value="P:rescue of stalled ribosome"/>
    <property type="evidence" value="ECO:0007669"/>
    <property type="project" value="UniProtKB-UniRule"/>
</dbReference>
<keyword evidence="1" id="KW-0863">Zinc-finger</keyword>
<dbReference type="GO" id="GO:1990112">
    <property type="term" value="C:RQC complex"/>
    <property type="evidence" value="ECO:0007669"/>
    <property type="project" value="UniProtKB-UniRule"/>
</dbReference>
<keyword evidence="4" id="KW-1185">Reference proteome</keyword>
<dbReference type="EMBL" id="CASHTH010004106">
    <property type="protein sequence ID" value="CAI8053589.1"/>
    <property type="molecule type" value="Genomic_DNA"/>
</dbReference>
<dbReference type="EC" id="2.3.2.27" evidence="1"/>
<feature type="domain" description="E3 ubiquitin-protein ligase listerin N-terminal" evidence="2">
    <location>
        <begin position="64"/>
        <end position="159"/>
    </location>
</feature>
<dbReference type="InterPro" id="IPR039795">
    <property type="entry name" value="LTN1/Rkr1"/>
</dbReference>
<keyword evidence="1" id="KW-0479">Metal-binding</keyword>
<dbReference type="AlphaFoldDB" id="A0AA35XDM4"/>
<dbReference type="InterPro" id="IPR054476">
    <property type="entry name" value="Ltn1_N"/>
</dbReference>